<organism evidence="2 3">
    <name type="scientific">Parelaphostrongylus tenuis</name>
    <name type="common">Meningeal worm</name>
    <dbReference type="NCBI Taxonomy" id="148309"/>
    <lineage>
        <taxon>Eukaryota</taxon>
        <taxon>Metazoa</taxon>
        <taxon>Ecdysozoa</taxon>
        <taxon>Nematoda</taxon>
        <taxon>Chromadorea</taxon>
        <taxon>Rhabditida</taxon>
        <taxon>Rhabditina</taxon>
        <taxon>Rhabditomorpha</taxon>
        <taxon>Strongyloidea</taxon>
        <taxon>Metastrongylidae</taxon>
        <taxon>Parelaphostrongylus</taxon>
    </lineage>
</organism>
<keyword evidence="3" id="KW-1185">Reference proteome</keyword>
<feature type="region of interest" description="Disordered" evidence="1">
    <location>
        <begin position="1"/>
        <end position="43"/>
    </location>
</feature>
<dbReference type="Pfam" id="PF05804">
    <property type="entry name" value="KAP"/>
    <property type="match status" value="1"/>
</dbReference>
<feature type="compositionally biased region" description="Polar residues" evidence="1">
    <location>
        <begin position="32"/>
        <end position="43"/>
    </location>
</feature>
<gene>
    <name evidence="2" type="ORF">KIN20_023299</name>
</gene>
<evidence type="ECO:0000313" key="3">
    <source>
        <dbReference type="Proteomes" id="UP001196413"/>
    </source>
</evidence>
<accession>A0AAD5QXA9</accession>
<feature type="compositionally biased region" description="Polar residues" evidence="1">
    <location>
        <begin position="1"/>
        <end position="13"/>
    </location>
</feature>
<dbReference type="Proteomes" id="UP001196413">
    <property type="component" value="Unassembled WGS sequence"/>
</dbReference>
<proteinExistence type="predicted"/>
<comment type="caution">
    <text evidence="2">The sequence shown here is derived from an EMBL/GenBank/DDBJ whole genome shotgun (WGS) entry which is preliminary data.</text>
</comment>
<sequence length="100" mass="11240">MVLPSNRSQGNTWNRRKSLRKIHEGEELNRMSEGQGSPQETGMKQSNILGKLLLLIPIDDVELHNITIRVLFSLSFDAKAESRMVAEGLVAQIKPIIESE</sequence>
<dbReference type="AlphaFoldDB" id="A0AAD5QXA9"/>
<evidence type="ECO:0000256" key="1">
    <source>
        <dbReference type="SAM" id="MobiDB-lite"/>
    </source>
</evidence>
<feature type="compositionally biased region" description="Basic and acidic residues" evidence="1">
    <location>
        <begin position="21"/>
        <end position="30"/>
    </location>
</feature>
<reference evidence="2" key="1">
    <citation type="submission" date="2021-06" db="EMBL/GenBank/DDBJ databases">
        <title>Parelaphostrongylus tenuis whole genome reference sequence.</title>
        <authorList>
            <person name="Garwood T.J."/>
            <person name="Larsen P.A."/>
            <person name="Fountain-Jones N.M."/>
            <person name="Garbe J.R."/>
            <person name="Macchietto M.G."/>
            <person name="Kania S.A."/>
            <person name="Gerhold R.W."/>
            <person name="Richards J.E."/>
            <person name="Wolf T.M."/>
        </authorList>
    </citation>
    <scope>NUCLEOTIDE SEQUENCE</scope>
    <source>
        <strain evidence="2">MNPRO001-30</strain>
        <tissue evidence="2">Meninges</tissue>
    </source>
</reference>
<dbReference type="EMBL" id="JAHQIW010004709">
    <property type="protein sequence ID" value="KAJ1363431.1"/>
    <property type="molecule type" value="Genomic_DNA"/>
</dbReference>
<name>A0AAD5QXA9_PARTN</name>
<evidence type="ECO:0000313" key="2">
    <source>
        <dbReference type="EMBL" id="KAJ1363431.1"/>
    </source>
</evidence>
<protein>
    <submittedName>
        <fullName evidence="2">Uncharacterized protein</fullName>
    </submittedName>
</protein>